<name>A0A2L0RWV5_9PSED</name>
<accession>A0A2L0RWV5</accession>
<proteinExistence type="predicted"/>
<protein>
    <submittedName>
        <fullName evidence="1">Uncharacterized protein</fullName>
    </submittedName>
</protein>
<dbReference type="EMBL" id="CP018049">
    <property type="protein sequence ID" value="AUZ46583.1"/>
    <property type="molecule type" value="Genomic_DNA"/>
</dbReference>
<reference evidence="1 2" key="1">
    <citation type="journal article" date="2018" name="Front. Microbiol.">
        <title>Pseudomonas orientalis F9: A Potent Antagonist against Phytopathogens with Phytotoxic Effect in the Apple Flower.</title>
        <authorList>
            <person name="Zengerer V."/>
            <person name="Schmid M."/>
            <person name="Bieri M."/>
            <person name="Muller D.C."/>
            <person name="Remus-Emsermann M.N.P."/>
            <person name="Ahrens C.H."/>
            <person name="Pelludat C."/>
        </authorList>
    </citation>
    <scope>NUCLEOTIDE SEQUENCE [LARGE SCALE GENOMIC DNA]</scope>
    <source>
        <strain evidence="1 2">F9</strain>
    </source>
</reference>
<dbReference type="RefSeq" id="WP_104503109.1">
    <property type="nucleotide sequence ID" value="NZ_CP018049.1"/>
</dbReference>
<dbReference type="AlphaFoldDB" id="A0A2L0RWV5"/>
<dbReference type="InterPro" id="IPR049061">
    <property type="entry name" value="NarE-like"/>
</dbReference>
<gene>
    <name evidence="1" type="ORF">BOP93_13605</name>
</gene>
<dbReference type="Proteomes" id="UP000239888">
    <property type="component" value="Chromosome"/>
</dbReference>
<organism evidence="1 2">
    <name type="scientific">Pseudomonas orientalis</name>
    <dbReference type="NCBI Taxonomy" id="76758"/>
    <lineage>
        <taxon>Bacteria</taxon>
        <taxon>Pseudomonadati</taxon>
        <taxon>Pseudomonadota</taxon>
        <taxon>Gammaproteobacteria</taxon>
        <taxon>Pseudomonadales</taxon>
        <taxon>Pseudomonadaceae</taxon>
        <taxon>Pseudomonas</taxon>
    </lineage>
</organism>
<sequence length="146" mass="16094">MEMFFFRGVDCRTDEENGGKILAKGDAEQLVFFAGDSTVMIGNELNTIDASSRNAMHGHNICSDQYKTTYVSFTTDRLTAEKFATNSGRMDGYVYVICAKALSELGISYSFQEAQVNNHEFEVLVNLAGFDSLPHAAIIEKLSIAV</sequence>
<dbReference type="Gene3D" id="3.90.210.10">
    <property type="entry name" value="Heat-Labile Enterotoxin, subunit A"/>
    <property type="match status" value="1"/>
</dbReference>
<evidence type="ECO:0000313" key="2">
    <source>
        <dbReference type="Proteomes" id="UP000239888"/>
    </source>
</evidence>
<dbReference type="KEGG" id="poi:BOP93_13605"/>
<evidence type="ECO:0000313" key="1">
    <source>
        <dbReference type="EMBL" id="AUZ46583.1"/>
    </source>
</evidence>
<dbReference type="Pfam" id="PF21641">
    <property type="entry name" value="NarE"/>
    <property type="match status" value="1"/>
</dbReference>